<accession>A0A319AF77</accession>
<name>A0A319AF77_9EURO</name>
<protein>
    <submittedName>
        <fullName evidence="3">Uncharacterized protein</fullName>
    </submittedName>
</protein>
<sequence length="184" mass="20386">MYFRSLWLAYLRAAFLLCYIIVTSSSHPHPLTLSLLPASFFISFPCVFPSISFLLRISLSLSLSLSFTLPLTLPTLYPNFSCLTWRAGCALTPKCPQNTSTQPTRVTLQTPMASTEGRAMSKQHSRSTRESQTSVMLLPLASTPNPNGLLKPCPFFDSSRYPCSQVGCFVSFRWGFSCISMSGC</sequence>
<feature type="region of interest" description="Disordered" evidence="1">
    <location>
        <begin position="112"/>
        <end position="132"/>
    </location>
</feature>
<evidence type="ECO:0000313" key="3">
    <source>
        <dbReference type="EMBL" id="PYH45452.1"/>
    </source>
</evidence>
<dbReference type="AlphaFoldDB" id="A0A319AF77"/>
<keyword evidence="2" id="KW-0812">Transmembrane</keyword>
<organism evidence="3 4">
    <name type="scientific">Aspergillus saccharolyticus JOP 1030-1</name>
    <dbReference type="NCBI Taxonomy" id="1450539"/>
    <lineage>
        <taxon>Eukaryota</taxon>
        <taxon>Fungi</taxon>
        <taxon>Dikarya</taxon>
        <taxon>Ascomycota</taxon>
        <taxon>Pezizomycotina</taxon>
        <taxon>Eurotiomycetes</taxon>
        <taxon>Eurotiomycetidae</taxon>
        <taxon>Eurotiales</taxon>
        <taxon>Aspergillaceae</taxon>
        <taxon>Aspergillus</taxon>
        <taxon>Aspergillus subgen. Circumdati</taxon>
    </lineage>
</organism>
<evidence type="ECO:0000256" key="2">
    <source>
        <dbReference type="SAM" id="Phobius"/>
    </source>
</evidence>
<reference evidence="3 4" key="1">
    <citation type="submission" date="2016-12" db="EMBL/GenBank/DDBJ databases">
        <title>The genomes of Aspergillus section Nigri reveals drivers in fungal speciation.</title>
        <authorList>
            <consortium name="DOE Joint Genome Institute"/>
            <person name="Vesth T.C."/>
            <person name="Nybo J."/>
            <person name="Theobald S."/>
            <person name="Brandl J."/>
            <person name="Frisvad J.C."/>
            <person name="Nielsen K.F."/>
            <person name="Lyhne E.K."/>
            <person name="Kogle M.E."/>
            <person name="Kuo A."/>
            <person name="Riley R."/>
            <person name="Clum A."/>
            <person name="Nolan M."/>
            <person name="Lipzen A."/>
            <person name="Salamov A."/>
            <person name="Henrissat B."/>
            <person name="Wiebenga A."/>
            <person name="De Vries R.P."/>
            <person name="Grigoriev I.V."/>
            <person name="Mortensen U.H."/>
            <person name="Andersen M.R."/>
            <person name="Baker S.E."/>
        </authorList>
    </citation>
    <scope>NUCLEOTIDE SEQUENCE [LARGE SCALE GENOMIC DNA]</scope>
    <source>
        <strain evidence="3 4">JOP 1030-1</strain>
    </source>
</reference>
<keyword evidence="4" id="KW-1185">Reference proteome</keyword>
<evidence type="ECO:0000256" key="1">
    <source>
        <dbReference type="SAM" id="MobiDB-lite"/>
    </source>
</evidence>
<evidence type="ECO:0000313" key="4">
    <source>
        <dbReference type="Proteomes" id="UP000248349"/>
    </source>
</evidence>
<feature type="transmembrane region" description="Helical" evidence="2">
    <location>
        <begin position="31"/>
        <end position="55"/>
    </location>
</feature>
<dbReference type="GeneID" id="37080155"/>
<proteinExistence type="predicted"/>
<keyword evidence="2" id="KW-0472">Membrane</keyword>
<gene>
    <name evidence="3" type="ORF">BP01DRAFT_41156</name>
</gene>
<dbReference type="Proteomes" id="UP000248349">
    <property type="component" value="Unassembled WGS sequence"/>
</dbReference>
<dbReference type="RefSeq" id="XP_025431434.1">
    <property type="nucleotide sequence ID" value="XM_025578926.1"/>
</dbReference>
<feature type="transmembrane region" description="Helical" evidence="2">
    <location>
        <begin position="7"/>
        <end position="25"/>
    </location>
</feature>
<keyword evidence="2" id="KW-1133">Transmembrane helix</keyword>
<dbReference type="EMBL" id="KZ821231">
    <property type="protein sequence ID" value="PYH45452.1"/>
    <property type="molecule type" value="Genomic_DNA"/>
</dbReference>